<feature type="binding site" evidence="6">
    <location>
        <begin position="204"/>
        <end position="208"/>
    </location>
    <ligand>
        <name>ATP</name>
        <dbReference type="ChEBI" id="CHEBI:30616"/>
    </ligand>
</feature>
<evidence type="ECO:0000256" key="3">
    <source>
        <dbReference type="ARBA" id="ARBA00022741"/>
    </source>
</evidence>
<evidence type="ECO:0000256" key="2">
    <source>
        <dbReference type="ARBA" id="ARBA00022679"/>
    </source>
</evidence>
<dbReference type="Gene3D" id="3.30.420.40">
    <property type="match status" value="2"/>
</dbReference>
<dbReference type="GO" id="GO:0005737">
    <property type="term" value="C:cytoplasm"/>
    <property type="evidence" value="ECO:0007669"/>
    <property type="project" value="UniProtKB-SubCell"/>
</dbReference>
<dbReference type="STRING" id="1188235.MBVG_1770"/>
<evidence type="ECO:0000313" key="8">
    <source>
        <dbReference type="EMBL" id="ENY70098.1"/>
    </source>
</evidence>
<keyword evidence="6" id="KW-0963">Cytoplasm</keyword>
<dbReference type="GO" id="GO:0006085">
    <property type="term" value="P:acetyl-CoA biosynthetic process"/>
    <property type="evidence" value="ECO:0007669"/>
    <property type="project" value="UniProtKB-UniRule"/>
</dbReference>
<dbReference type="GO" id="GO:0005524">
    <property type="term" value="F:ATP binding"/>
    <property type="evidence" value="ECO:0007669"/>
    <property type="project" value="UniProtKB-KW"/>
</dbReference>
<dbReference type="GO" id="GO:0000287">
    <property type="term" value="F:magnesium ion binding"/>
    <property type="evidence" value="ECO:0007669"/>
    <property type="project" value="UniProtKB-UniRule"/>
</dbReference>
<dbReference type="GO" id="GO:0006083">
    <property type="term" value="P:acetate metabolic process"/>
    <property type="evidence" value="ECO:0007669"/>
    <property type="project" value="TreeGrafter"/>
</dbReference>
<evidence type="ECO:0000313" key="9">
    <source>
        <dbReference type="Proteomes" id="UP000013220"/>
    </source>
</evidence>
<dbReference type="GO" id="GO:0008776">
    <property type="term" value="F:acetate kinase activity"/>
    <property type="evidence" value="ECO:0007669"/>
    <property type="project" value="UniProtKB-UniRule"/>
</dbReference>
<dbReference type="InterPro" id="IPR000890">
    <property type="entry name" value="Aliphatic_acid_kin_short-chain"/>
</dbReference>
<dbReference type="InterPro" id="IPR023865">
    <property type="entry name" value="Aliphatic_acid_kinase_CS"/>
</dbReference>
<comment type="cofactor">
    <cofactor evidence="6">
        <name>Mg(2+)</name>
        <dbReference type="ChEBI" id="CHEBI:18420"/>
    </cofactor>
    <cofactor evidence="6">
        <name>Mn(2+)</name>
        <dbReference type="ChEBI" id="CHEBI:29035"/>
    </cofactor>
    <text evidence="6">Mg(2+). Can also accept Mn(2+).</text>
</comment>
<keyword evidence="6" id="KW-0479">Metal-binding</keyword>
<keyword evidence="6" id="KW-0460">Magnesium</keyword>
<reference evidence="8 9" key="1">
    <citation type="journal article" date="2013" name="Genome Announc.">
        <title>Draft Genome Sequences of Mycoplasma alkalescens, Mycoplasma arginini, and Mycoplasma bovigenitalium, Three Species with Equivocal Pathogenic Status for Cattle.</title>
        <authorList>
            <person name="Manso-Silvan L."/>
            <person name="Tardy F."/>
            <person name="Baranowski E."/>
            <person name="Barre A."/>
            <person name="Blanchard A."/>
            <person name="Breton M."/>
            <person name="Couture C."/>
            <person name="Citti C."/>
            <person name="Dordet-Frisoni E."/>
            <person name="Dupuy V."/>
            <person name="Gaurivaud P."/>
            <person name="Jacob D."/>
            <person name="Lemaitre C."/>
            <person name="Nikolski M."/>
            <person name="Nouvel L.X."/>
            <person name="Poumarat F."/>
            <person name="Thebault P."/>
            <person name="Theil S."/>
            <person name="Thiaucourt F."/>
            <person name="Sirand-Pugnet P."/>
        </authorList>
    </citation>
    <scope>NUCLEOTIDE SEQUENCE [LARGE SCALE GENOMIC DNA]</scope>
    <source>
        <strain evidence="8 9">51080</strain>
    </source>
</reference>
<organism evidence="8 9">
    <name type="scientific">Mycoplasmopsis bovigenitalium 51080</name>
    <dbReference type="NCBI Taxonomy" id="1188235"/>
    <lineage>
        <taxon>Bacteria</taxon>
        <taxon>Bacillati</taxon>
        <taxon>Mycoplasmatota</taxon>
        <taxon>Mycoplasmoidales</taxon>
        <taxon>Metamycoplasmataceae</taxon>
        <taxon>Mycoplasmopsis</taxon>
    </lineage>
</organism>
<sequence>MNKVLVINAGSSSIKLQLLTKDNFEVVASGIAERITLAEGSITIKANGQKTVKEVSMPNHTVAAENILSLMSELKIIQDLKEIEIIGFRVVHGGTFFTKTTEINDEAIAIIEKCSDYAPLHNPGALQAINAFKSVLPHAKLAAEFDTSFHTTIPDINAIYPIPAEWSEKYGIRRFGFHGISHQYITQTMQQILGKKQVNIVNAHIGNGASICAIKNSQSLDTTMGFTPLAGIMMGTRSGDIDPAIIEFVSSHSGMSAAEVTSALNKKSGLLGVSGISSDMRDIETAIEKGEIKAIFAWNLFVQRIVDFIASYANKVGELDALVFTAGIGENSPELRQDVCDRISFANIEINAKINTSKIDDYALISTPNSKLKVYVVRTNEELLIAQNAVKLFSK</sequence>
<comment type="pathway">
    <text evidence="6">Metabolic intermediate biosynthesis; acetyl-CoA biosynthesis; acetyl-CoA from acetate: step 1/2.</text>
</comment>
<dbReference type="PANTHER" id="PTHR21060">
    <property type="entry name" value="ACETATE KINASE"/>
    <property type="match status" value="1"/>
</dbReference>
<comment type="caution">
    <text evidence="8">The sequence shown here is derived from an EMBL/GenBank/DDBJ whole genome shotgun (WGS) entry which is preliminary data.</text>
</comment>
<dbReference type="PANTHER" id="PTHR21060:SF15">
    <property type="entry name" value="ACETATE KINASE-RELATED"/>
    <property type="match status" value="1"/>
</dbReference>
<feature type="binding site" evidence="6">
    <location>
        <position position="15"/>
    </location>
    <ligand>
        <name>ATP</name>
        <dbReference type="ChEBI" id="CHEBI:30616"/>
    </ligand>
</feature>
<comment type="catalytic activity">
    <reaction evidence="6">
        <text>acetate + ATP = acetyl phosphate + ADP</text>
        <dbReference type="Rhea" id="RHEA:11352"/>
        <dbReference type="ChEBI" id="CHEBI:22191"/>
        <dbReference type="ChEBI" id="CHEBI:30089"/>
        <dbReference type="ChEBI" id="CHEBI:30616"/>
        <dbReference type="ChEBI" id="CHEBI:456216"/>
        <dbReference type="EC" id="2.7.2.1"/>
    </reaction>
</comment>
<evidence type="ECO:0000256" key="7">
    <source>
        <dbReference type="RuleBase" id="RU003835"/>
    </source>
</evidence>
<dbReference type="InterPro" id="IPR043129">
    <property type="entry name" value="ATPase_NBD"/>
</dbReference>
<dbReference type="eggNOG" id="COG0282">
    <property type="taxonomic scope" value="Bacteria"/>
</dbReference>
<feature type="binding site" evidence="6">
    <location>
        <begin position="279"/>
        <end position="281"/>
    </location>
    <ligand>
        <name>ATP</name>
        <dbReference type="ChEBI" id="CHEBI:30616"/>
    </ligand>
</feature>
<dbReference type="PATRIC" id="fig|1188235.3.peg.187"/>
<keyword evidence="2 6" id="KW-0808">Transferase</keyword>
<dbReference type="AlphaFoldDB" id="N9VEM5"/>
<evidence type="ECO:0000256" key="6">
    <source>
        <dbReference type="HAMAP-Rule" id="MF_00020"/>
    </source>
</evidence>
<keyword evidence="3 6" id="KW-0547">Nucleotide-binding</keyword>
<feature type="binding site" evidence="6">
    <location>
        <position position="8"/>
    </location>
    <ligand>
        <name>Mg(2+)</name>
        <dbReference type="ChEBI" id="CHEBI:18420"/>
    </ligand>
</feature>
<accession>N9VEM5</accession>
<evidence type="ECO:0000256" key="5">
    <source>
        <dbReference type="ARBA" id="ARBA00022840"/>
    </source>
</evidence>
<dbReference type="PIRSF" id="PIRSF000722">
    <property type="entry name" value="Acetate_prop_kin"/>
    <property type="match status" value="1"/>
</dbReference>
<dbReference type="OrthoDB" id="9802453at2"/>
<dbReference type="Pfam" id="PF00871">
    <property type="entry name" value="Acetate_kinase"/>
    <property type="match status" value="1"/>
</dbReference>
<evidence type="ECO:0000256" key="1">
    <source>
        <dbReference type="ARBA" id="ARBA00008748"/>
    </source>
</evidence>
<feature type="binding site" evidence="6">
    <location>
        <position position="381"/>
    </location>
    <ligand>
        <name>Mg(2+)</name>
        <dbReference type="ChEBI" id="CHEBI:18420"/>
    </ligand>
</feature>
<comment type="subcellular location">
    <subcellularLocation>
        <location evidence="6">Cytoplasm</location>
    </subcellularLocation>
</comment>
<keyword evidence="9" id="KW-1185">Reference proteome</keyword>
<feature type="site" description="Transition state stabilizer" evidence="6">
    <location>
        <position position="237"/>
    </location>
</feature>
<comment type="similarity">
    <text evidence="1 6 7">Belongs to the acetokinase family.</text>
</comment>
<keyword evidence="5 6" id="KW-0067">ATP-binding</keyword>
<dbReference type="CDD" id="cd24010">
    <property type="entry name" value="ASKHA_NBD_AcK_PK"/>
    <property type="match status" value="1"/>
</dbReference>
<dbReference type="NCBIfam" id="TIGR00016">
    <property type="entry name" value="ackA"/>
    <property type="match status" value="1"/>
</dbReference>
<dbReference type="HAMAP" id="MF_00020">
    <property type="entry name" value="Acetate_kinase"/>
    <property type="match status" value="1"/>
</dbReference>
<dbReference type="RefSeq" id="WP_004419354.1">
    <property type="nucleotide sequence ID" value="NZ_AORH01000012.1"/>
</dbReference>
<feature type="active site" description="Proton donor/acceptor" evidence="6">
    <location>
        <position position="146"/>
    </location>
</feature>
<dbReference type="PROSITE" id="PS01075">
    <property type="entry name" value="ACETATE_KINASE_1"/>
    <property type="match status" value="1"/>
</dbReference>
<dbReference type="Proteomes" id="UP000013220">
    <property type="component" value="Unassembled WGS sequence"/>
</dbReference>
<keyword evidence="4 6" id="KW-0418">Kinase</keyword>
<proteinExistence type="inferred from homology"/>
<feature type="site" description="Transition state stabilizer" evidence="6">
    <location>
        <position position="178"/>
    </location>
</feature>
<comment type="function">
    <text evidence="6">Catalyzes the formation of acetyl phosphate from acetate and ATP. Can also catalyze the reverse reaction.</text>
</comment>
<dbReference type="InterPro" id="IPR004372">
    <property type="entry name" value="Ac/propionate_kinase"/>
</dbReference>
<comment type="subunit">
    <text evidence="6">Homodimer.</text>
</comment>
<dbReference type="EC" id="2.7.2.1" evidence="6"/>
<feature type="binding site" evidence="6">
    <location>
        <position position="89"/>
    </location>
    <ligand>
        <name>substrate</name>
    </ligand>
</feature>
<name>N9VEM5_9BACT</name>
<dbReference type="UniPathway" id="UPA00340">
    <property type="reaction ID" value="UER00458"/>
</dbReference>
<dbReference type="SUPFAM" id="SSF53067">
    <property type="entry name" value="Actin-like ATPase domain"/>
    <property type="match status" value="2"/>
</dbReference>
<dbReference type="EMBL" id="AORH01000012">
    <property type="protein sequence ID" value="ENY70098.1"/>
    <property type="molecule type" value="Genomic_DNA"/>
</dbReference>
<dbReference type="PRINTS" id="PR00471">
    <property type="entry name" value="ACETATEKNASE"/>
</dbReference>
<gene>
    <name evidence="8" type="primary">ackA-1</name>
    <name evidence="6" type="synonym">ackA</name>
    <name evidence="8" type="ORF">MBVG_1770</name>
</gene>
<dbReference type="NCBIfam" id="NF005520">
    <property type="entry name" value="PRK07157.1"/>
    <property type="match status" value="1"/>
</dbReference>
<evidence type="ECO:0000256" key="4">
    <source>
        <dbReference type="ARBA" id="ARBA00022777"/>
    </source>
</evidence>
<feature type="binding site" evidence="6">
    <location>
        <begin position="327"/>
        <end position="331"/>
    </location>
    <ligand>
        <name>ATP</name>
        <dbReference type="ChEBI" id="CHEBI:30616"/>
    </ligand>
</feature>
<protein>
    <recommendedName>
        <fullName evidence="6">Acetate kinase</fullName>
        <ecNumber evidence="6">2.7.2.1</ecNumber>
    </recommendedName>
    <alternativeName>
        <fullName evidence="6">Acetokinase</fullName>
    </alternativeName>
</protein>